<organism evidence="2 3">
    <name type="scientific">Geodia barretti</name>
    <name type="common">Barrett's horny sponge</name>
    <dbReference type="NCBI Taxonomy" id="519541"/>
    <lineage>
        <taxon>Eukaryota</taxon>
        <taxon>Metazoa</taxon>
        <taxon>Porifera</taxon>
        <taxon>Demospongiae</taxon>
        <taxon>Heteroscleromorpha</taxon>
        <taxon>Tetractinellida</taxon>
        <taxon>Astrophorina</taxon>
        <taxon>Geodiidae</taxon>
        <taxon>Geodia</taxon>
    </lineage>
</organism>
<keyword evidence="1" id="KW-1133">Transmembrane helix</keyword>
<keyword evidence="1" id="KW-0472">Membrane</keyword>
<evidence type="ECO:0000256" key="1">
    <source>
        <dbReference type="SAM" id="Phobius"/>
    </source>
</evidence>
<sequence>MAVSHYCMLGLCSKHFPGILTMIGQAANLLLLDAPYMNCDRQCHDVVLSAGLLNLLLSHCVIVYIAVGGREESMVQGTSMDPTKPPSANAGVRRCVPHPDNFLQSNAAARLWSSSEASPLLHAPCLQLSQEAKSSILFASQSHSFVSDPPEPRVVFARASRFKQSETAVCSPRVADLYKAAVIANNKLESKQSSRQTCGLPYVAALGVSSVDGQDCEEEEYERFANIFSIHIMWKIVNHLFVKTRM</sequence>
<dbReference type="AlphaFoldDB" id="A0AA35TVL3"/>
<keyword evidence="1" id="KW-0812">Transmembrane</keyword>
<comment type="caution">
    <text evidence="2">The sequence shown here is derived from an EMBL/GenBank/DDBJ whole genome shotgun (WGS) entry which is preliminary data.</text>
</comment>
<feature type="transmembrane region" description="Helical" evidence="1">
    <location>
        <begin position="46"/>
        <end position="67"/>
    </location>
</feature>
<evidence type="ECO:0000313" key="2">
    <source>
        <dbReference type="EMBL" id="CAI8055019.1"/>
    </source>
</evidence>
<evidence type="ECO:0000313" key="3">
    <source>
        <dbReference type="Proteomes" id="UP001174909"/>
    </source>
</evidence>
<proteinExistence type="predicted"/>
<dbReference type="Proteomes" id="UP001174909">
    <property type="component" value="Unassembled WGS sequence"/>
</dbReference>
<reference evidence="2" key="1">
    <citation type="submission" date="2023-03" db="EMBL/GenBank/DDBJ databases">
        <authorList>
            <person name="Steffen K."/>
            <person name="Cardenas P."/>
        </authorList>
    </citation>
    <scope>NUCLEOTIDE SEQUENCE</scope>
</reference>
<protein>
    <submittedName>
        <fullName evidence="2">Uncharacterized protein</fullName>
    </submittedName>
</protein>
<name>A0AA35TVL3_GEOBA</name>
<keyword evidence="3" id="KW-1185">Reference proteome</keyword>
<dbReference type="EMBL" id="CASHTH010004235">
    <property type="protein sequence ID" value="CAI8055019.1"/>
    <property type="molecule type" value="Genomic_DNA"/>
</dbReference>
<gene>
    <name evidence="2" type="ORF">GBAR_LOCUS30023</name>
</gene>
<accession>A0AA35TVL3</accession>